<evidence type="ECO:0000313" key="2">
    <source>
        <dbReference type="EMBL" id="KZV89932.1"/>
    </source>
</evidence>
<organism evidence="2 3">
    <name type="scientific">Exidia glandulosa HHB12029</name>
    <dbReference type="NCBI Taxonomy" id="1314781"/>
    <lineage>
        <taxon>Eukaryota</taxon>
        <taxon>Fungi</taxon>
        <taxon>Dikarya</taxon>
        <taxon>Basidiomycota</taxon>
        <taxon>Agaricomycotina</taxon>
        <taxon>Agaricomycetes</taxon>
        <taxon>Auriculariales</taxon>
        <taxon>Exidiaceae</taxon>
        <taxon>Exidia</taxon>
    </lineage>
</organism>
<reference evidence="2 3" key="1">
    <citation type="journal article" date="2016" name="Mol. Biol. Evol.">
        <title>Comparative Genomics of Early-Diverging Mushroom-Forming Fungi Provides Insights into the Origins of Lignocellulose Decay Capabilities.</title>
        <authorList>
            <person name="Nagy L.G."/>
            <person name="Riley R."/>
            <person name="Tritt A."/>
            <person name="Adam C."/>
            <person name="Daum C."/>
            <person name="Floudas D."/>
            <person name="Sun H."/>
            <person name="Yadav J.S."/>
            <person name="Pangilinan J."/>
            <person name="Larsson K.H."/>
            <person name="Matsuura K."/>
            <person name="Barry K."/>
            <person name="Labutti K."/>
            <person name="Kuo R."/>
            <person name="Ohm R.A."/>
            <person name="Bhattacharya S.S."/>
            <person name="Shirouzu T."/>
            <person name="Yoshinaga Y."/>
            <person name="Martin F.M."/>
            <person name="Grigoriev I.V."/>
            <person name="Hibbett D.S."/>
        </authorList>
    </citation>
    <scope>NUCLEOTIDE SEQUENCE [LARGE SCALE GENOMIC DNA]</scope>
    <source>
        <strain evidence="2 3">HHB12029</strain>
    </source>
</reference>
<name>A0A165G3L5_EXIGL</name>
<proteinExistence type="predicted"/>
<gene>
    <name evidence="2" type="ORF">EXIGLDRAFT_131689</name>
</gene>
<feature type="compositionally biased region" description="Low complexity" evidence="1">
    <location>
        <begin position="31"/>
        <end position="51"/>
    </location>
</feature>
<dbReference type="AlphaFoldDB" id="A0A165G3L5"/>
<protein>
    <submittedName>
        <fullName evidence="2">Uncharacterized protein</fullName>
    </submittedName>
</protein>
<dbReference type="EMBL" id="KV426060">
    <property type="protein sequence ID" value="KZV89932.1"/>
    <property type="molecule type" value="Genomic_DNA"/>
</dbReference>
<sequence>MAFRTVSNPSTPAPPVSISTSATFVFGTRNTSTTARPTSRCTTTTVVSTRGGSRKQSTRPASLDRRKSGFAAQRS</sequence>
<accession>A0A165G3L5</accession>
<feature type="region of interest" description="Disordered" evidence="1">
    <location>
        <begin position="1"/>
        <end position="20"/>
    </location>
</feature>
<feature type="compositionally biased region" description="Polar residues" evidence="1">
    <location>
        <begin position="1"/>
        <end position="10"/>
    </location>
</feature>
<dbReference type="InParanoid" id="A0A165G3L5"/>
<feature type="region of interest" description="Disordered" evidence="1">
    <location>
        <begin position="29"/>
        <end position="75"/>
    </location>
</feature>
<keyword evidence="3" id="KW-1185">Reference proteome</keyword>
<evidence type="ECO:0000313" key="3">
    <source>
        <dbReference type="Proteomes" id="UP000077266"/>
    </source>
</evidence>
<dbReference type="Proteomes" id="UP000077266">
    <property type="component" value="Unassembled WGS sequence"/>
</dbReference>
<evidence type="ECO:0000256" key="1">
    <source>
        <dbReference type="SAM" id="MobiDB-lite"/>
    </source>
</evidence>